<proteinExistence type="predicted"/>
<dbReference type="RefSeq" id="WP_072943407.1">
    <property type="nucleotide sequence ID" value="NZ_FNSV01000005.1"/>
</dbReference>
<evidence type="ECO:0000259" key="1">
    <source>
        <dbReference type="Pfam" id="PF20530"/>
    </source>
</evidence>
<dbReference type="AlphaFoldDB" id="A0A1H5CBJ5"/>
<keyword evidence="3" id="KW-1185">Reference proteome</keyword>
<name>A0A1H5CBJ5_9NOCA</name>
<organism evidence="2 3">
    <name type="scientific">Rhodococcus koreensis</name>
    <dbReference type="NCBI Taxonomy" id="99653"/>
    <lineage>
        <taxon>Bacteria</taxon>
        <taxon>Bacillati</taxon>
        <taxon>Actinomycetota</taxon>
        <taxon>Actinomycetes</taxon>
        <taxon>Mycobacteriales</taxon>
        <taxon>Nocardiaceae</taxon>
        <taxon>Rhodococcus</taxon>
    </lineage>
</organism>
<dbReference type="OrthoDB" id="871648at2"/>
<dbReference type="Pfam" id="PF20530">
    <property type="entry name" value="DUF6745"/>
    <property type="match status" value="1"/>
</dbReference>
<protein>
    <recommendedName>
        <fullName evidence="1">DUF6745 domain-containing protein</fullName>
    </recommendedName>
</protein>
<dbReference type="EMBL" id="FNSV01000005">
    <property type="protein sequence ID" value="SED64132.1"/>
    <property type="molecule type" value="Genomic_DNA"/>
</dbReference>
<evidence type="ECO:0000313" key="3">
    <source>
        <dbReference type="Proteomes" id="UP000183561"/>
    </source>
</evidence>
<accession>A0A1H5CBJ5</accession>
<dbReference type="Proteomes" id="UP000183561">
    <property type="component" value="Unassembled WGS sequence"/>
</dbReference>
<dbReference type="InterPro" id="IPR046633">
    <property type="entry name" value="DUF6745"/>
</dbReference>
<gene>
    <name evidence="2" type="ORF">SAMN04490239_9108</name>
</gene>
<reference evidence="3" key="1">
    <citation type="submission" date="2016-10" db="EMBL/GenBank/DDBJ databases">
        <authorList>
            <person name="Varghese N."/>
            <person name="Submissions S."/>
        </authorList>
    </citation>
    <scope>NUCLEOTIDE SEQUENCE [LARGE SCALE GENOMIC DNA]</scope>
    <source>
        <strain evidence="3">DSM 44498</strain>
    </source>
</reference>
<feature type="domain" description="DUF6745" evidence="1">
    <location>
        <begin position="210"/>
        <end position="405"/>
    </location>
</feature>
<evidence type="ECO:0000313" key="2">
    <source>
        <dbReference type="EMBL" id="SED64132.1"/>
    </source>
</evidence>
<sequence>MSAAPFRSATRHRATFTDNTDHSAEYMFGVEAARDAWLAHGLCARPSDRTTAESAVETFYRRAGFSRPEFVWVPSPPAGSDLIAAEGLATTLSFAGDGVQCVSARIATMLSKSRRRMDALIARGRSDWPHERRAIETARAQSPDNSARVGISPNAIIRAAVWDSLRTSLFDGAAAAIRTLMPAVVGGVSWYGQQEAHRVAYYDAYRRFGLARFRSDDVELLDVHTALTGATGWWWAFDNVCVVAERPTALHAEPIPGRVHNEHRLHHPDEPALEFEDGRALFVQHGTVVPDWVVLQPTVERIARERNVEVRRCAIERIGWDTYIDAAGLALIDRADDPGNVGHTLQLYVISDGWGRSDHMLLAVNGSPERDGRRRRYGIYVPTRISSALDAAAWTYGINGADYARLVRRT</sequence>